<dbReference type="SUPFAM" id="SSF57756">
    <property type="entry name" value="Retrovirus zinc finger-like domains"/>
    <property type="match status" value="1"/>
</dbReference>
<accession>A0A8S3S496</accession>
<gene>
    <name evidence="3" type="ORF">MEDL_27872</name>
</gene>
<comment type="caution">
    <text evidence="3">The sequence shown here is derived from an EMBL/GenBank/DDBJ whole genome shotgun (WGS) entry which is preliminary data.</text>
</comment>
<name>A0A8S3S496_MYTED</name>
<proteinExistence type="predicted"/>
<keyword evidence="1" id="KW-0863">Zinc-finger</keyword>
<dbReference type="InterPro" id="IPR021109">
    <property type="entry name" value="Peptidase_aspartic_dom_sf"/>
</dbReference>
<evidence type="ECO:0000256" key="1">
    <source>
        <dbReference type="PROSITE-ProRule" id="PRU00047"/>
    </source>
</evidence>
<keyword evidence="1" id="KW-0479">Metal-binding</keyword>
<dbReference type="GO" id="GO:0008270">
    <property type="term" value="F:zinc ion binding"/>
    <property type="evidence" value="ECO:0007669"/>
    <property type="project" value="UniProtKB-KW"/>
</dbReference>
<reference evidence="3" key="1">
    <citation type="submission" date="2021-03" db="EMBL/GenBank/DDBJ databases">
        <authorList>
            <person name="Bekaert M."/>
        </authorList>
    </citation>
    <scope>NUCLEOTIDE SEQUENCE</scope>
</reference>
<keyword evidence="4" id="KW-1185">Reference proteome</keyword>
<dbReference type="Gene3D" id="3.10.10.10">
    <property type="entry name" value="HIV Type 1 Reverse Transcriptase, subunit A, domain 1"/>
    <property type="match status" value="1"/>
</dbReference>
<dbReference type="PANTHER" id="PTHR37984:SF14">
    <property type="entry name" value="RIBONUCLEASE H"/>
    <property type="match status" value="1"/>
</dbReference>
<dbReference type="GO" id="GO:0003676">
    <property type="term" value="F:nucleic acid binding"/>
    <property type="evidence" value="ECO:0007669"/>
    <property type="project" value="InterPro"/>
</dbReference>
<dbReference type="Pfam" id="PF00098">
    <property type="entry name" value="zf-CCHC"/>
    <property type="match status" value="1"/>
</dbReference>
<keyword evidence="1" id="KW-0862">Zinc</keyword>
<organism evidence="3 4">
    <name type="scientific">Mytilus edulis</name>
    <name type="common">Blue mussel</name>
    <dbReference type="NCBI Taxonomy" id="6550"/>
    <lineage>
        <taxon>Eukaryota</taxon>
        <taxon>Metazoa</taxon>
        <taxon>Spiralia</taxon>
        <taxon>Lophotrochozoa</taxon>
        <taxon>Mollusca</taxon>
        <taxon>Bivalvia</taxon>
        <taxon>Autobranchia</taxon>
        <taxon>Pteriomorphia</taxon>
        <taxon>Mytilida</taxon>
        <taxon>Mytiloidea</taxon>
        <taxon>Mytilidae</taxon>
        <taxon>Mytilinae</taxon>
        <taxon>Mytilus</taxon>
    </lineage>
</organism>
<dbReference type="PROSITE" id="PS50158">
    <property type="entry name" value="ZF_CCHC"/>
    <property type="match status" value="2"/>
</dbReference>
<dbReference type="SUPFAM" id="SSF50630">
    <property type="entry name" value="Acid proteases"/>
    <property type="match status" value="1"/>
</dbReference>
<evidence type="ECO:0000313" key="4">
    <source>
        <dbReference type="Proteomes" id="UP000683360"/>
    </source>
</evidence>
<dbReference type="Gene3D" id="2.40.70.10">
    <property type="entry name" value="Acid Proteases"/>
    <property type="match status" value="1"/>
</dbReference>
<sequence>MQLNCKQNIELRGVNKISARKSKFQPQHNKGNSRCYRCNNTGHSPFDCKFKNAICHNCNKTGHIKKACMSKSNKKPQSRKFENKKSVHVLEEDSDSDNCIASLETFEINNSKSSKDVMWLKPTNEGVTLKMELDTGSAVSVISQADFSKRLGHVKLIEATITLQTYSGESIKPLGCSNVKVHYKGETHALPLYVVPKGGPPLFGREWLKHIKLDWNEIREVHGINQKKTGEVIKDLQNKYKDVFKDELGTIKGIKAKLSLKDNSSPKYIKARTVSFSLRAKVEAELDRLEKEGTLNKVQHSEWATPIVPVLKKNGNVRICGDFKVTLNPMLLINTRFQKLMTFLQI</sequence>
<feature type="domain" description="CCHC-type" evidence="2">
    <location>
        <begin position="34"/>
        <end position="49"/>
    </location>
</feature>
<feature type="domain" description="CCHC-type" evidence="2">
    <location>
        <begin position="55"/>
        <end position="68"/>
    </location>
</feature>
<dbReference type="InterPro" id="IPR001878">
    <property type="entry name" value="Znf_CCHC"/>
</dbReference>
<dbReference type="EMBL" id="CAJPWZ010001397">
    <property type="protein sequence ID" value="CAG2214043.1"/>
    <property type="molecule type" value="Genomic_DNA"/>
</dbReference>
<dbReference type="Proteomes" id="UP000683360">
    <property type="component" value="Unassembled WGS sequence"/>
</dbReference>
<dbReference type="PANTHER" id="PTHR37984">
    <property type="entry name" value="PROTEIN CBG26694"/>
    <property type="match status" value="1"/>
</dbReference>
<dbReference type="SMART" id="SM00343">
    <property type="entry name" value="ZnF_C2HC"/>
    <property type="match status" value="2"/>
</dbReference>
<dbReference type="InterPro" id="IPR050951">
    <property type="entry name" value="Retrovirus_Pol_polyprotein"/>
</dbReference>
<dbReference type="InterPro" id="IPR043502">
    <property type="entry name" value="DNA/RNA_pol_sf"/>
</dbReference>
<dbReference type="InterPro" id="IPR036875">
    <property type="entry name" value="Znf_CCHC_sf"/>
</dbReference>
<dbReference type="AlphaFoldDB" id="A0A8S3S496"/>
<dbReference type="OrthoDB" id="10064127at2759"/>
<dbReference type="Gene3D" id="4.10.60.10">
    <property type="entry name" value="Zinc finger, CCHC-type"/>
    <property type="match status" value="1"/>
</dbReference>
<dbReference type="SUPFAM" id="SSF56672">
    <property type="entry name" value="DNA/RNA polymerases"/>
    <property type="match status" value="1"/>
</dbReference>
<evidence type="ECO:0000259" key="2">
    <source>
        <dbReference type="PROSITE" id="PS50158"/>
    </source>
</evidence>
<protein>
    <recommendedName>
        <fullName evidence="2">CCHC-type domain-containing protein</fullName>
    </recommendedName>
</protein>
<evidence type="ECO:0000313" key="3">
    <source>
        <dbReference type="EMBL" id="CAG2214043.1"/>
    </source>
</evidence>